<name>W6UJ63_ECHGR</name>
<dbReference type="KEGG" id="egl:EGR_06936"/>
<comment type="caution">
    <text evidence="10">The sequence shown here is derived from an EMBL/GenBank/DDBJ whole genome shotgun (WGS) entry which is preliminary data.</text>
</comment>
<keyword evidence="8" id="KW-0812">Transmembrane</keyword>
<organism evidence="10 11">
    <name type="scientific">Echinococcus granulosus</name>
    <name type="common">Hydatid tapeworm</name>
    <dbReference type="NCBI Taxonomy" id="6210"/>
    <lineage>
        <taxon>Eukaryota</taxon>
        <taxon>Metazoa</taxon>
        <taxon>Spiralia</taxon>
        <taxon>Lophotrochozoa</taxon>
        <taxon>Platyhelminthes</taxon>
        <taxon>Cestoda</taxon>
        <taxon>Eucestoda</taxon>
        <taxon>Cyclophyllidea</taxon>
        <taxon>Taeniidae</taxon>
        <taxon>Echinococcus</taxon>
        <taxon>Echinococcus granulosus group</taxon>
    </lineage>
</organism>
<dbReference type="Pfam" id="PF00588">
    <property type="entry name" value="SpoU_methylase"/>
    <property type="match status" value="1"/>
</dbReference>
<dbReference type="Gene3D" id="3.30.1330.30">
    <property type="match status" value="1"/>
</dbReference>
<dbReference type="EMBL" id="APAU02000066">
    <property type="protein sequence ID" value="EUB58192.1"/>
    <property type="molecule type" value="Genomic_DNA"/>
</dbReference>
<dbReference type="PANTHER" id="PTHR46103:SF1">
    <property type="entry name" value="RRNA METHYLTRANSFERASE 1, MITOCHONDRIAL"/>
    <property type="match status" value="1"/>
</dbReference>
<dbReference type="CTD" id="36342651"/>
<evidence type="ECO:0000256" key="2">
    <source>
        <dbReference type="ARBA" id="ARBA00022603"/>
    </source>
</evidence>
<evidence type="ECO:0000256" key="1">
    <source>
        <dbReference type="ARBA" id="ARBA00004173"/>
    </source>
</evidence>
<evidence type="ECO:0000256" key="4">
    <source>
        <dbReference type="ARBA" id="ARBA00022946"/>
    </source>
</evidence>
<dbReference type="GO" id="GO:0005739">
    <property type="term" value="C:mitochondrion"/>
    <property type="evidence" value="ECO:0007669"/>
    <property type="project" value="UniProtKB-SubCell"/>
</dbReference>
<keyword evidence="4" id="KW-0809">Transit peptide</keyword>
<dbReference type="SUPFAM" id="SSF75217">
    <property type="entry name" value="alpha/beta knot"/>
    <property type="match status" value="1"/>
</dbReference>
<keyword evidence="7" id="KW-0175">Coiled coil</keyword>
<evidence type="ECO:0000256" key="3">
    <source>
        <dbReference type="ARBA" id="ARBA00022679"/>
    </source>
</evidence>
<dbReference type="InterPro" id="IPR029064">
    <property type="entry name" value="Ribosomal_eL30-like_sf"/>
</dbReference>
<dbReference type="GO" id="GO:0003723">
    <property type="term" value="F:RNA binding"/>
    <property type="evidence" value="ECO:0007669"/>
    <property type="project" value="InterPro"/>
</dbReference>
<proteinExistence type="predicted"/>
<dbReference type="Gene3D" id="3.40.1280.10">
    <property type="match status" value="1"/>
</dbReference>
<dbReference type="InterPro" id="IPR029026">
    <property type="entry name" value="tRNA_m1G_MTases_N"/>
</dbReference>
<evidence type="ECO:0000256" key="6">
    <source>
        <dbReference type="ARBA" id="ARBA00034881"/>
    </source>
</evidence>
<dbReference type="STRING" id="6210.W6UJ63"/>
<keyword evidence="2 10" id="KW-0489">Methyltransferase</keyword>
<dbReference type="PANTHER" id="PTHR46103">
    <property type="entry name" value="RRNA METHYLTRANSFERASE 1, MITOCHONDRIAL"/>
    <property type="match status" value="1"/>
</dbReference>
<evidence type="ECO:0000256" key="8">
    <source>
        <dbReference type="SAM" id="Phobius"/>
    </source>
</evidence>
<dbReference type="InterPro" id="IPR047182">
    <property type="entry name" value="MRM1"/>
</dbReference>
<dbReference type="OrthoDB" id="270651at2759"/>
<feature type="coiled-coil region" evidence="7">
    <location>
        <begin position="495"/>
        <end position="522"/>
    </location>
</feature>
<dbReference type="Proteomes" id="UP000019149">
    <property type="component" value="Unassembled WGS sequence"/>
</dbReference>
<evidence type="ECO:0000259" key="9">
    <source>
        <dbReference type="SMART" id="SM00967"/>
    </source>
</evidence>
<sequence length="701" mass="77343">MGTHCKSTQGQSEIVYGIQPTLAALSAKQRVVSCVFVRDDLLQLSSEVLCSKNPWLLAAVQLASEIEIKPVSREFLTDLTNGRSNQGIAIKCTPMPMPSLHGISASSLLHFNHCAYNRRKSGSCCGSSSIVLFLNQIQDVMNMGSILRSAVFFGIPTVLISAFFSATPSPLISKLSAGAMEFLRFFRVTNPASTLKQLSDAGFVTVGTAGMQPDSVENLNYCPPLELPLVKPDMIGASKEGAAKPLVLVLGSEARGLPDNVLSTCNLIVRIPGLVDWKVEHLGASSIASPLPTSLNVAAATAILIGFGDPPPFSEQVYRFLPAGSESDLNHFSNSNTKNCPHLERCLILEKELTKAKWKLTEATMINASVNSELATLRTLVSGARTAEGGASQSASSQGKWSHDQLSTELKQTTTENEILRDEIRLLRVRLESLENILQVQENAAASTCNRSEHQAGDTTQSISTCDRLLRAWRHQVMRLLIERAAHEEICIKAKKATQDQLSSQKEQLKSLHAQNQALNRKLVAKAAALKANFKKTEDYSQEIQHLNRCLQLSNNSNTCLTECTKSALTRLHADLIAMNEQWNRVFTDDGDTDSSPLMRRLRRLERRIQCVSGRLPMVRVLLSRKRTPEKRVEQELDRAEERVASLKAEHKRIVCENTEEKVKLETELTNTKSDLSKALISARRAERMAMQANHEKEAQV</sequence>
<feature type="coiled-coil region" evidence="7">
    <location>
        <begin position="630"/>
        <end position="657"/>
    </location>
</feature>
<evidence type="ECO:0000256" key="7">
    <source>
        <dbReference type="SAM" id="Coils"/>
    </source>
</evidence>
<keyword evidence="8" id="KW-0472">Membrane</keyword>
<evidence type="ECO:0000313" key="11">
    <source>
        <dbReference type="Proteomes" id="UP000019149"/>
    </source>
</evidence>
<protein>
    <recommendedName>
        <fullName evidence="6">rRNA methyltransferase 1, mitochondrial</fullName>
    </recommendedName>
</protein>
<dbReference type="RefSeq" id="XP_024349388.1">
    <property type="nucleotide sequence ID" value="XM_024496185.1"/>
</dbReference>
<dbReference type="AlphaFoldDB" id="W6UJ63"/>
<dbReference type="InterPro" id="IPR013123">
    <property type="entry name" value="SpoU_subst-bd"/>
</dbReference>
<comment type="subcellular location">
    <subcellularLocation>
        <location evidence="1">Mitochondrion</location>
    </subcellularLocation>
</comment>
<feature type="coiled-coil region" evidence="7">
    <location>
        <begin position="403"/>
        <end position="444"/>
    </location>
</feature>
<evidence type="ECO:0000313" key="10">
    <source>
        <dbReference type="EMBL" id="EUB58192.1"/>
    </source>
</evidence>
<dbReference type="SMART" id="SM00967">
    <property type="entry name" value="SpoU_sub_bind"/>
    <property type="match status" value="1"/>
</dbReference>
<keyword evidence="3" id="KW-0808">Transferase</keyword>
<dbReference type="InterPro" id="IPR029028">
    <property type="entry name" value="Alpha/beta_knot_MTases"/>
</dbReference>
<gene>
    <name evidence="10" type="ORF">EGR_06936</name>
</gene>
<keyword evidence="11" id="KW-1185">Reference proteome</keyword>
<feature type="domain" description="RNA 2-O ribose methyltransferase substrate binding" evidence="9">
    <location>
        <begin position="14"/>
        <end position="98"/>
    </location>
</feature>
<keyword evidence="8" id="KW-1133">Transmembrane helix</keyword>
<reference evidence="10 11" key="1">
    <citation type="journal article" date="2013" name="Nat. Genet.">
        <title>The genome of the hydatid tapeworm Echinococcus granulosus.</title>
        <authorList>
            <person name="Zheng H."/>
            <person name="Zhang W."/>
            <person name="Zhang L."/>
            <person name="Zhang Z."/>
            <person name="Li J."/>
            <person name="Lu G."/>
            <person name="Zhu Y."/>
            <person name="Wang Y."/>
            <person name="Huang Y."/>
            <person name="Liu J."/>
            <person name="Kang H."/>
            <person name="Chen J."/>
            <person name="Wang L."/>
            <person name="Chen A."/>
            <person name="Yu S."/>
            <person name="Gao Z."/>
            <person name="Jin L."/>
            <person name="Gu W."/>
            <person name="Wang Z."/>
            <person name="Zhao L."/>
            <person name="Shi B."/>
            <person name="Wen H."/>
            <person name="Lin R."/>
            <person name="Jones M.K."/>
            <person name="Brejova B."/>
            <person name="Vinar T."/>
            <person name="Zhao G."/>
            <person name="McManus D.P."/>
            <person name="Chen Z."/>
            <person name="Zhou Y."/>
            <person name="Wang S."/>
        </authorList>
    </citation>
    <scope>NUCLEOTIDE SEQUENCE [LARGE SCALE GENOMIC DNA]</scope>
</reference>
<dbReference type="GeneID" id="36342651"/>
<accession>W6UJ63</accession>
<dbReference type="SUPFAM" id="SSF55315">
    <property type="entry name" value="L30e-like"/>
    <property type="match status" value="1"/>
</dbReference>
<dbReference type="GO" id="GO:0016435">
    <property type="term" value="F:rRNA (guanine) methyltransferase activity"/>
    <property type="evidence" value="ECO:0007669"/>
    <property type="project" value="TreeGrafter"/>
</dbReference>
<dbReference type="InterPro" id="IPR001537">
    <property type="entry name" value="SpoU_MeTrfase"/>
</dbReference>
<feature type="transmembrane region" description="Helical" evidence="8">
    <location>
        <begin position="146"/>
        <end position="166"/>
    </location>
</feature>
<evidence type="ECO:0000256" key="5">
    <source>
        <dbReference type="ARBA" id="ARBA00023128"/>
    </source>
</evidence>
<keyword evidence="5" id="KW-0496">Mitochondrion</keyword>